<evidence type="ECO:0000259" key="1">
    <source>
        <dbReference type="Pfam" id="PF05899"/>
    </source>
</evidence>
<dbReference type="SUPFAM" id="SSF51182">
    <property type="entry name" value="RmlC-like cupins"/>
    <property type="match status" value="1"/>
</dbReference>
<dbReference type="Gene3D" id="2.60.120.10">
    <property type="entry name" value="Jelly Rolls"/>
    <property type="match status" value="1"/>
</dbReference>
<reference evidence="3" key="1">
    <citation type="journal article" date="2014" name="Nat. Commun.">
        <title>Genomic adaptations of the halophilic Dead Sea filamentous fungus Eurotium rubrum.</title>
        <authorList>
            <person name="Kis-Papo T."/>
            <person name="Weig A.R."/>
            <person name="Riley R."/>
            <person name="Persoh D."/>
            <person name="Salamov A."/>
            <person name="Sun H."/>
            <person name="Lipzen A."/>
            <person name="Wasser S.P."/>
            <person name="Rambold G."/>
            <person name="Grigoriev I.V."/>
            <person name="Nevo E."/>
        </authorList>
    </citation>
    <scope>NUCLEOTIDE SEQUENCE [LARGE SCALE GENOMIC DNA]</scope>
    <source>
        <strain evidence="3">CBS 135680</strain>
    </source>
</reference>
<dbReference type="RefSeq" id="XP_040640678.1">
    <property type="nucleotide sequence ID" value="XM_040786856.1"/>
</dbReference>
<evidence type="ECO:0000313" key="2">
    <source>
        <dbReference type="EMBL" id="EYE96990.1"/>
    </source>
</evidence>
<evidence type="ECO:0000313" key="3">
    <source>
        <dbReference type="Proteomes" id="UP000019804"/>
    </source>
</evidence>
<protein>
    <submittedName>
        <fullName evidence="2">Putative ethanolamine utilization protein</fullName>
    </submittedName>
</protein>
<dbReference type="GeneID" id="63701980"/>
<sequence length="119" mass="12914">MTTPFVYHARAQSTFEPPLIANENAFLGDLASSEQDAPEKPISCGFFRLEKGTPLVYEYTYDEMKIILEGEVTISDATGQSVQARAGDVFYFPKGSKITFVTEGGGLAFYTGQRAKGGA</sequence>
<organism evidence="2 3">
    <name type="scientific">Aspergillus ruber (strain CBS 135680)</name>
    <dbReference type="NCBI Taxonomy" id="1388766"/>
    <lineage>
        <taxon>Eukaryota</taxon>
        <taxon>Fungi</taxon>
        <taxon>Dikarya</taxon>
        <taxon>Ascomycota</taxon>
        <taxon>Pezizomycotina</taxon>
        <taxon>Eurotiomycetes</taxon>
        <taxon>Eurotiomycetidae</taxon>
        <taxon>Eurotiales</taxon>
        <taxon>Aspergillaceae</taxon>
        <taxon>Aspergillus</taxon>
        <taxon>Aspergillus subgen. Aspergillus</taxon>
    </lineage>
</organism>
<dbReference type="CDD" id="cd02228">
    <property type="entry name" value="cupin_EutQ"/>
    <property type="match status" value="1"/>
</dbReference>
<name>A0A017SL14_ASPRC</name>
<dbReference type="AlphaFoldDB" id="A0A017SL14"/>
<dbReference type="InterPro" id="IPR014710">
    <property type="entry name" value="RmlC-like_jellyroll"/>
</dbReference>
<dbReference type="InterPro" id="IPR008579">
    <property type="entry name" value="UGlyAH_Cupin_dom"/>
</dbReference>
<dbReference type="OrthoDB" id="4985585at2759"/>
<dbReference type="PANTHER" id="PTHR36169">
    <property type="entry name" value="ETHANOLAMINE UTILIZATION PROTEIN EUTQ"/>
    <property type="match status" value="1"/>
</dbReference>
<dbReference type="HOGENOM" id="CLU_141740_0_0_1"/>
<gene>
    <name evidence="2" type="ORF">EURHEDRAFT_522055</name>
</gene>
<proteinExistence type="predicted"/>
<keyword evidence="3" id="KW-1185">Reference proteome</keyword>
<accession>A0A017SL14</accession>
<dbReference type="InterPro" id="IPR010424">
    <property type="entry name" value="EutQ"/>
</dbReference>
<dbReference type="Pfam" id="PF05899">
    <property type="entry name" value="Cupin_3"/>
    <property type="match status" value="1"/>
</dbReference>
<dbReference type="Proteomes" id="UP000019804">
    <property type="component" value="Unassembled WGS sequence"/>
</dbReference>
<dbReference type="EMBL" id="KK088417">
    <property type="protein sequence ID" value="EYE96990.1"/>
    <property type="molecule type" value="Genomic_DNA"/>
</dbReference>
<dbReference type="InterPro" id="IPR011051">
    <property type="entry name" value="RmlC_Cupin_sf"/>
</dbReference>
<feature type="domain" description="(S)-ureidoglycine aminohydrolase cupin" evidence="1">
    <location>
        <begin position="43"/>
        <end position="99"/>
    </location>
</feature>
<dbReference type="PANTHER" id="PTHR36169:SF1">
    <property type="entry name" value="ACETATE KINASE EUTQ"/>
    <property type="match status" value="1"/>
</dbReference>